<feature type="domain" description="Peptidase M16 N-terminal" evidence="2">
    <location>
        <begin position="102"/>
        <end position="210"/>
    </location>
</feature>
<feature type="compositionally biased region" description="Basic and acidic residues" evidence="1">
    <location>
        <begin position="30"/>
        <end position="41"/>
    </location>
</feature>
<dbReference type="GO" id="GO:0046872">
    <property type="term" value="F:metal ion binding"/>
    <property type="evidence" value="ECO:0007669"/>
    <property type="project" value="InterPro"/>
</dbReference>
<dbReference type="SUPFAM" id="SSF63411">
    <property type="entry name" value="LuxS/MPP-like metallohydrolase"/>
    <property type="match status" value="2"/>
</dbReference>
<gene>
    <name evidence="4" type="ORF">EV186_10169</name>
</gene>
<proteinExistence type="predicted"/>
<dbReference type="Proteomes" id="UP000295444">
    <property type="component" value="Unassembled WGS sequence"/>
</dbReference>
<dbReference type="Pfam" id="PF05193">
    <property type="entry name" value="Peptidase_M16_C"/>
    <property type="match status" value="1"/>
</dbReference>
<feature type="region of interest" description="Disordered" evidence="1">
    <location>
        <begin position="1"/>
        <end position="55"/>
    </location>
</feature>
<feature type="domain" description="Peptidase M16 C-terminal" evidence="3">
    <location>
        <begin position="223"/>
        <end position="397"/>
    </location>
</feature>
<evidence type="ECO:0000313" key="4">
    <source>
        <dbReference type="EMBL" id="TDQ04128.1"/>
    </source>
</evidence>
<organism evidence="4 5">
    <name type="scientific">Labedaea rhizosphaerae</name>
    <dbReference type="NCBI Taxonomy" id="598644"/>
    <lineage>
        <taxon>Bacteria</taxon>
        <taxon>Bacillati</taxon>
        <taxon>Actinomycetota</taxon>
        <taxon>Actinomycetes</taxon>
        <taxon>Pseudonocardiales</taxon>
        <taxon>Pseudonocardiaceae</taxon>
        <taxon>Labedaea</taxon>
    </lineage>
</organism>
<dbReference type="InterPro" id="IPR050361">
    <property type="entry name" value="MPP/UQCRC_Complex"/>
</dbReference>
<comment type="caution">
    <text evidence="4">The sequence shown here is derived from an EMBL/GenBank/DDBJ whole genome shotgun (WGS) entry which is preliminary data.</text>
</comment>
<evidence type="ECO:0000259" key="3">
    <source>
        <dbReference type="Pfam" id="PF05193"/>
    </source>
</evidence>
<dbReference type="InterPro" id="IPR011765">
    <property type="entry name" value="Pept_M16_N"/>
</dbReference>
<dbReference type="PANTHER" id="PTHR11851">
    <property type="entry name" value="METALLOPROTEASE"/>
    <property type="match status" value="1"/>
</dbReference>
<dbReference type="InterPro" id="IPR011249">
    <property type="entry name" value="Metalloenz_LuxS/M16"/>
</dbReference>
<evidence type="ECO:0000259" key="2">
    <source>
        <dbReference type="Pfam" id="PF00675"/>
    </source>
</evidence>
<dbReference type="PANTHER" id="PTHR11851:SF224">
    <property type="entry name" value="PROCESSING PROTEASE"/>
    <property type="match status" value="1"/>
</dbReference>
<dbReference type="Gene3D" id="3.30.830.10">
    <property type="entry name" value="Metalloenzyme, LuxS/M16 peptidase-like"/>
    <property type="match status" value="2"/>
</dbReference>
<keyword evidence="5" id="KW-1185">Reference proteome</keyword>
<dbReference type="InterPro" id="IPR007863">
    <property type="entry name" value="Peptidase_M16_C"/>
</dbReference>
<dbReference type="EMBL" id="SNXZ01000001">
    <property type="protein sequence ID" value="TDQ04128.1"/>
    <property type="molecule type" value="Genomic_DNA"/>
</dbReference>
<protein>
    <submittedName>
        <fullName evidence="4">Putative Zn-dependent peptidase</fullName>
    </submittedName>
</protein>
<reference evidence="4 5" key="1">
    <citation type="submission" date="2019-03" db="EMBL/GenBank/DDBJ databases">
        <title>Genomic Encyclopedia of Type Strains, Phase IV (KMG-IV): sequencing the most valuable type-strain genomes for metagenomic binning, comparative biology and taxonomic classification.</title>
        <authorList>
            <person name="Goeker M."/>
        </authorList>
    </citation>
    <scope>NUCLEOTIDE SEQUENCE [LARGE SCALE GENOMIC DNA]</scope>
    <source>
        <strain evidence="4 5">DSM 45361</strain>
    </source>
</reference>
<accession>A0A4R6SJA2</accession>
<evidence type="ECO:0000313" key="5">
    <source>
        <dbReference type="Proteomes" id="UP000295444"/>
    </source>
</evidence>
<evidence type="ECO:0000256" key="1">
    <source>
        <dbReference type="SAM" id="MobiDB-lite"/>
    </source>
</evidence>
<dbReference type="Pfam" id="PF00675">
    <property type="entry name" value="Peptidase_M16"/>
    <property type="match status" value="1"/>
</dbReference>
<dbReference type="AlphaFoldDB" id="A0A4R6SJA2"/>
<sequence length="480" mass="50677">MSELASEPLNTAPGAQARPELQRGTGMSRTAEEIGRTERGPRPLPPLGEQRATGDLSSVDTVLANGLRVLAVHKPTVPMVELRLRIPFAAADAATAAKHAAVGELLAETVLTGTARRDRVAIDTELALVGGELGASVDPMRLSMAGSALATGFDTLLDVLADALTGATYADGEVARERDRLVERIALAGSQPRTIARKALQRHRYGNHPYVYEMPEADDVAEVTADEVRAMHAAGVLPRGAVLVVVGDVEPQQAVAAVDKALSGWTGDATARKLAPLPDLPGGDLLLVPRAGAVQSQFRLSAQSIGRTDERYPALQLANLAFGGFFSSRLVENIREDKGYTYHARSGPEFTSSGATLQVDADTASEVTAPALLEIRYELGKFAVLPPTEEELETVRQYAVGSLLISTSSQPGMASQLASIAELGLGIDWLTAHPARLQAVTHEQIADAAREFFAPGRFTGVIVGDPDTLAGLDVLGGVRR</sequence>
<name>A0A4R6SJA2_LABRH</name>